<sequence length="231" mass="24939">MTVVPMPKRARANDRLSLAAEEAKPKNAVAKPYEPTDREIAARAAYKKRRASKPPVPQINVSMSEDGAKRVASLAVDHPDPTLGYELLAEAVGADNGTFLAGTLDSLAKVAQVGDVVREGEMNYALSMVCGLRPKDQIEATLGVQMAAIHMATMNAAMCMGQAKTWELKESQERALNRLARTYVAQVEALKRYRSKGEQRVIVERVNVEKGGQAIVGNVAHGGGVGEENDR</sequence>
<name>A0A271KMQ8_9HYPH</name>
<comment type="caution">
    <text evidence="2">The sequence shown here is derived from an EMBL/GenBank/DDBJ whole genome shotgun (WGS) entry which is preliminary data.</text>
</comment>
<dbReference type="Proteomes" id="UP000215931">
    <property type="component" value="Unassembled WGS sequence"/>
</dbReference>
<keyword evidence="3" id="KW-1185">Reference proteome</keyword>
<gene>
    <name evidence="2" type="ORF">CIT31_02630</name>
</gene>
<dbReference type="AlphaFoldDB" id="A0A271KMQ8"/>
<organism evidence="2 3">
    <name type="scientific">Mesorhizobium wenxiniae</name>
    <dbReference type="NCBI Taxonomy" id="2014805"/>
    <lineage>
        <taxon>Bacteria</taxon>
        <taxon>Pseudomonadati</taxon>
        <taxon>Pseudomonadota</taxon>
        <taxon>Alphaproteobacteria</taxon>
        <taxon>Hyphomicrobiales</taxon>
        <taxon>Phyllobacteriaceae</taxon>
        <taxon>Mesorhizobium</taxon>
    </lineage>
</organism>
<reference evidence="2 3" key="1">
    <citation type="submission" date="2017-08" db="EMBL/GenBank/DDBJ databases">
        <title>Mesorhizobium wenxinae sp. nov., a novel rhizobial species isolated from root nodules of chickpea (Cicer arietinum L.).</title>
        <authorList>
            <person name="Zhang J."/>
        </authorList>
    </citation>
    <scope>NUCLEOTIDE SEQUENCE [LARGE SCALE GENOMIC DNA]</scope>
    <source>
        <strain evidence="3">WYCCWR 10019</strain>
    </source>
</reference>
<evidence type="ECO:0000256" key="1">
    <source>
        <dbReference type="SAM" id="MobiDB-lite"/>
    </source>
</evidence>
<feature type="region of interest" description="Disordered" evidence="1">
    <location>
        <begin position="1"/>
        <end position="35"/>
    </location>
</feature>
<accession>A0A271KMQ8</accession>
<proteinExistence type="predicted"/>
<evidence type="ECO:0000313" key="2">
    <source>
        <dbReference type="EMBL" id="PAP96644.1"/>
    </source>
</evidence>
<dbReference type="RefSeq" id="WP_095517349.1">
    <property type="nucleotide sequence ID" value="NZ_NPKH01000011.1"/>
</dbReference>
<dbReference type="EMBL" id="NPKH01000011">
    <property type="protein sequence ID" value="PAP96644.1"/>
    <property type="molecule type" value="Genomic_DNA"/>
</dbReference>
<dbReference type="OrthoDB" id="7432673at2"/>
<protein>
    <submittedName>
        <fullName evidence="2">Uncharacterized protein</fullName>
    </submittedName>
</protein>
<evidence type="ECO:0000313" key="3">
    <source>
        <dbReference type="Proteomes" id="UP000215931"/>
    </source>
</evidence>